<dbReference type="Gene3D" id="1.10.10.10">
    <property type="entry name" value="Winged helix-like DNA-binding domain superfamily/Winged helix DNA-binding domain"/>
    <property type="match status" value="1"/>
</dbReference>
<accession>A0ABP7ENE2</accession>
<dbReference type="InterPro" id="IPR005149">
    <property type="entry name" value="Tscrpt_reg_PadR_N"/>
</dbReference>
<name>A0ABP7ENE2_9ACTN</name>
<sequence length="190" mass="21321">MARRHDLVGLTVLALLTVRASHPYELHRYIIDTHKDYITGLPRSLYHAVERLAADELITPVGTDRAGRRPERTVYEITDEGRHELRTRLCHLLERPDPDRRAFVAAVSLIGCLSLDEARTALRARAATIEGTLAGMRANMSALAESGLPAILTLEVEVELALYTAELEWIKGVFDRLDKGELVWDPTVEM</sequence>
<dbReference type="InterPro" id="IPR036390">
    <property type="entry name" value="WH_DNA-bd_sf"/>
</dbReference>
<feature type="domain" description="Transcription regulator PadR N-terminal" evidence="1">
    <location>
        <begin position="12"/>
        <end position="86"/>
    </location>
</feature>
<keyword evidence="3" id="KW-1185">Reference proteome</keyword>
<comment type="caution">
    <text evidence="2">The sequence shown here is derived from an EMBL/GenBank/DDBJ whole genome shotgun (WGS) entry which is preliminary data.</text>
</comment>
<dbReference type="PANTHER" id="PTHR43252">
    <property type="entry name" value="TRANSCRIPTIONAL REGULATOR YQJI"/>
    <property type="match status" value="1"/>
</dbReference>
<dbReference type="SUPFAM" id="SSF46785">
    <property type="entry name" value="Winged helix' DNA-binding domain"/>
    <property type="match status" value="1"/>
</dbReference>
<reference evidence="3" key="1">
    <citation type="journal article" date="2019" name="Int. J. Syst. Evol. Microbiol.">
        <title>The Global Catalogue of Microorganisms (GCM) 10K type strain sequencing project: providing services to taxonomists for standard genome sequencing and annotation.</title>
        <authorList>
            <consortium name="The Broad Institute Genomics Platform"/>
            <consortium name="The Broad Institute Genome Sequencing Center for Infectious Disease"/>
            <person name="Wu L."/>
            <person name="Ma J."/>
        </authorList>
    </citation>
    <scope>NUCLEOTIDE SEQUENCE [LARGE SCALE GENOMIC DNA]</scope>
    <source>
        <strain evidence="3">JCM 16904</strain>
    </source>
</reference>
<organism evidence="2 3">
    <name type="scientific">Nonomuraea antimicrobica</name>
    <dbReference type="NCBI Taxonomy" id="561173"/>
    <lineage>
        <taxon>Bacteria</taxon>
        <taxon>Bacillati</taxon>
        <taxon>Actinomycetota</taxon>
        <taxon>Actinomycetes</taxon>
        <taxon>Streptosporangiales</taxon>
        <taxon>Streptosporangiaceae</taxon>
        <taxon>Nonomuraea</taxon>
    </lineage>
</organism>
<evidence type="ECO:0000313" key="3">
    <source>
        <dbReference type="Proteomes" id="UP001500902"/>
    </source>
</evidence>
<dbReference type="InterPro" id="IPR036388">
    <property type="entry name" value="WH-like_DNA-bd_sf"/>
</dbReference>
<dbReference type="PANTHER" id="PTHR43252:SF6">
    <property type="entry name" value="NEGATIVE TRANSCRIPTION REGULATOR PADR"/>
    <property type="match status" value="1"/>
</dbReference>
<dbReference type="RefSeq" id="WP_344897010.1">
    <property type="nucleotide sequence ID" value="NZ_BAAAZP010000239.1"/>
</dbReference>
<dbReference type="Pfam" id="PF03551">
    <property type="entry name" value="PadR"/>
    <property type="match status" value="1"/>
</dbReference>
<protein>
    <submittedName>
        <fullName evidence="2">PadR family transcriptional regulator</fullName>
    </submittedName>
</protein>
<dbReference type="Proteomes" id="UP001500902">
    <property type="component" value="Unassembled WGS sequence"/>
</dbReference>
<dbReference type="EMBL" id="BAAAZP010000239">
    <property type="protein sequence ID" value="GAA3719453.1"/>
    <property type="molecule type" value="Genomic_DNA"/>
</dbReference>
<proteinExistence type="predicted"/>
<gene>
    <name evidence="2" type="ORF">GCM10022224_101670</name>
</gene>
<evidence type="ECO:0000313" key="2">
    <source>
        <dbReference type="EMBL" id="GAA3719453.1"/>
    </source>
</evidence>
<evidence type="ECO:0000259" key="1">
    <source>
        <dbReference type="Pfam" id="PF03551"/>
    </source>
</evidence>